<keyword evidence="2" id="KW-0732">Signal</keyword>
<feature type="transmembrane region" description="Helical" evidence="1">
    <location>
        <begin position="55"/>
        <end position="75"/>
    </location>
</feature>
<accession>A0ABD0TN52</accession>
<keyword evidence="1" id="KW-0472">Membrane</keyword>
<evidence type="ECO:0000256" key="1">
    <source>
        <dbReference type="SAM" id="Phobius"/>
    </source>
</evidence>
<dbReference type="Proteomes" id="UP001549921">
    <property type="component" value="Unassembled WGS sequence"/>
</dbReference>
<feature type="signal peptide" evidence="2">
    <location>
        <begin position="1"/>
        <end position="20"/>
    </location>
</feature>
<reference evidence="3 4" key="1">
    <citation type="submission" date="2024-06" db="EMBL/GenBank/DDBJ databases">
        <title>A chromosome-level genome assembly of beet webworm, Loxostege sticticalis.</title>
        <authorList>
            <person name="Zhang Y."/>
        </authorList>
    </citation>
    <scope>NUCLEOTIDE SEQUENCE [LARGE SCALE GENOMIC DNA]</scope>
    <source>
        <strain evidence="3">AQ028</strain>
        <tissue evidence="3">Male pupae</tissue>
    </source>
</reference>
<feature type="chain" id="PRO_5044875810" evidence="2">
    <location>
        <begin position="21"/>
        <end position="113"/>
    </location>
</feature>
<evidence type="ECO:0000313" key="4">
    <source>
        <dbReference type="Proteomes" id="UP001549921"/>
    </source>
</evidence>
<keyword evidence="1" id="KW-0812">Transmembrane</keyword>
<sequence>MCKSTVLAMLFLCFVAFCECYDGENEIEARGKKKKIALFVYIADLVLKKFFILKLIYAFIFWVVLHKAGYFLAWFTSYLKEQKHHEHHDFHHDHHYDYHQPSYGYGPYRRKNY</sequence>
<organism evidence="3 4">
    <name type="scientific">Loxostege sticticalis</name>
    <name type="common">Beet webworm moth</name>
    <dbReference type="NCBI Taxonomy" id="481309"/>
    <lineage>
        <taxon>Eukaryota</taxon>
        <taxon>Metazoa</taxon>
        <taxon>Ecdysozoa</taxon>
        <taxon>Arthropoda</taxon>
        <taxon>Hexapoda</taxon>
        <taxon>Insecta</taxon>
        <taxon>Pterygota</taxon>
        <taxon>Neoptera</taxon>
        <taxon>Endopterygota</taxon>
        <taxon>Lepidoptera</taxon>
        <taxon>Glossata</taxon>
        <taxon>Ditrysia</taxon>
        <taxon>Pyraloidea</taxon>
        <taxon>Crambidae</taxon>
        <taxon>Pyraustinae</taxon>
        <taxon>Loxostege</taxon>
    </lineage>
</organism>
<dbReference type="AlphaFoldDB" id="A0ABD0TN52"/>
<protein>
    <submittedName>
        <fullName evidence="3">Uncharacterized protein</fullName>
    </submittedName>
</protein>
<name>A0ABD0TN52_LOXSC</name>
<evidence type="ECO:0000256" key="2">
    <source>
        <dbReference type="SAM" id="SignalP"/>
    </source>
</evidence>
<dbReference type="EMBL" id="JBEDNZ010000002">
    <property type="protein sequence ID" value="KAL0850714.1"/>
    <property type="molecule type" value="Genomic_DNA"/>
</dbReference>
<gene>
    <name evidence="3" type="ORF">ABMA28_006656</name>
</gene>
<evidence type="ECO:0000313" key="3">
    <source>
        <dbReference type="EMBL" id="KAL0850714.1"/>
    </source>
</evidence>
<proteinExistence type="predicted"/>
<comment type="caution">
    <text evidence="3">The sequence shown here is derived from an EMBL/GenBank/DDBJ whole genome shotgun (WGS) entry which is preliminary data.</text>
</comment>
<keyword evidence="1" id="KW-1133">Transmembrane helix</keyword>